<organism evidence="1 3">
    <name type="scientific">Arthrobacter russicus</name>
    <dbReference type="NCBI Taxonomy" id="172040"/>
    <lineage>
        <taxon>Bacteria</taxon>
        <taxon>Bacillati</taxon>
        <taxon>Actinomycetota</taxon>
        <taxon>Actinomycetes</taxon>
        <taxon>Micrococcales</taxon>
        <taxon>Micrococcaceae</taxon>
        <taxon>Arthrobacter</taxon>
    </lineage>
</organism>
<comment type="caution">
    <text evidence="1">The sequence shown here is derived from an EMBL/GenBank/DDBJ whole genome shotgun (WGS) entry which is preliminary data.</text>
</comment>
<protein>
    <submittedName>
        <fullName evidence="1">Transcriptional regulator</fullName>
    </submittedName>
</protein>
<evidence type="ECO:0000313" key="3">
    <source>
        <dbReference type="Proteomes" id="UP001185069"/>
    </source>
</evidence>
<evidence type="ECO:0000313" key="1">
    <source>
        <dbReference type="EMBL" id="MDR6268936.1"/>
    </source>
</evidence>
<accession>A0ABU1JAM7</accession>
<evidence type="ECO:0000313" key="2">
    <source>
        <dbReference type="EMBL" id="MDR6270579.1"/>
    </source>
</evidence>
<proteinExistence type="predicted"/>
<dbReference type="EMBL" id="JAVDQF010000001">
    <property type="protein sequence ID" value="MDR6270579.1"/>
    <property type="molecule type" value="Genomic_DNA"/>
</dbReference>
<dbReference type="Proteomes" id="UP001185069">
    <property type="component" value="Unassembled WGS sequence"/>
</dbReference>
<sequence>MANQRPRTAQQLARVAELRERGMTGPQIAKEMRLSTTRVEVLLRQAGFSGKVKQPERHGIPARWKAGCRCELCKNARRDYRQAEYQNARKRAIDAWEAGEHSPGPLCPCPACRKAAAVTLSARLERTQACAVEHGQPWTADEDEKALDRRFKIEDIARSLGRTYAAVANRRRYLARKRKTQRDQDDTLES</sequence>
<name>A0ABU1JAM7_9MICC</name>
<keyword evidence="3" id="KW-1185">Reference proteome</keyword>
<gene>
    <name evidence="1" type="ORF">JOE69_001174</name>
    <name evidence="2" type="ORF">JOE69_002817</name>
</gene>
<reference evidence="1 3" key="1">
    <citation type="submission" date="2023-07" db="EMBL/GenBank/DDBJ databases">
        <title>Sequencing the genomes of 1000 actinobacteria strains.</title>
        <authorList>
            <person name="Klenk H.-P."/>
        </authorList>
    </citation>
    <scope>NUCLEOTIDE SEQUENCE [LARGE SCALE GENOMIC DNA]</scope>
    <source>
        <strain evidence="1 3">DSM 14555</strain>
    </source>
</reference>
<dbReference type="RefSeq" id="WP_309796883.1">
    <property type="nucleotide sequence ID" value="NZ_BAAAHY010000011.1"/>
</dbReference>
<dbReference type="EMBL" id="JAVDQF010000001">
    <property type="protein sequence ID" value="MDR6268936.1"/>
    <property type="molecule type" value="Genomic_DNA"/>
</dbReference>